<dbReference type="Gene3D" id="1.10.60.10">
    <property type="entry name" value="Iron dependent repressor, metal binding and dimerisation domain"/>
    <property type="match status" value="1"/>
</dbReference>
<keyword evidence="4" id="KW-0963">Cytoplasm</keyword>
<evidence type="ECO:0000256" key="8">
    <source>
        <dbReference type="ARBA" id="ARBA00023125"/>
    </source>
</evidence>
<dbReference type="InterPro" id="IPR038157">
    <property type="entry name" value="FeoA_core_dom"/>
</dbReference>
<gene>
    <name evidence="14" type="ORF">BD935_03065</name>
</gene>
<accession>A0A1J5TS49</accession>
<dbReference type="PANTHER" id="PTHR33238">
    <property type="entry name" value="IRON (METAL) DEPENDENT REPRESSOR, DTXR FAMILY"/>
    <property type="match status" value="1"/>
</dbReference>
<dbReference type="InterPro" id="IPR050536">
    <property type="entry name" value="DtxR_MntR_Metal-Reg"/>
</dbReference>
<evidence type="ECO:0000313" key="15">
    <source>
        <dbReference type="Proteomes" id="UP000183080"/>
    </source>
</evidence>
<dbReference type="SUPFAM" id="SSF47979">
    <property type="entry name" value="Iron-dependent repressor protein, dimerization domain"/>
    <property type="match status" value="1"/>
</dbReference>
<comment type="subcellular location">
    <subcellularLocation>
        <location evidence="1">Cytoplasm</location>
    </subcellularLocation>
</comment>
<dbReference type="STRING" id="1888995.BD935_03065"/>
<dbReference type="Pfam" id="PF01325">
    <property type="entry name" value="Fe_dep_repress"/>
    <property type="match status" value="1"/>
</dbReference>
<dbReference type="GO" id="GO:0005737">
    <property type="term" value="C:cytoplasm"/>
    <property type="evidence" value="ECO:0007669"/>
    <property type="project" value="UniProtKB-SubCell"/>
</dbReference>
<dbReference type="InterPro" id="IPR036388">
    <property type="entry name" value="WH-like_DNA-bd_sf"/>
</dbReference>
<evidence type="ECO:0000256" key="4">
    <source>
        <dbReference type="ARBA" id="ARBA00022490"/>
    </source>
</evidence>
<name>A0A1J5TS49_9ARCH</name>
<dbReference type="InterPro" id="IPR036421">
    <property type="entry name" value="Fe_dep_repressor_sf"/>
</dbReference>
<dbReference type="GO" id="GO:0003700">
    <property type="term" value="F:DNA-binding transcription factor activity"/>
    <property type="evidence" value="ECO:0007669"/>
    <property type="project" value="InterPro"/>
</dbReference>
<dbReference type="Pfam" id="PF02742">
    <property type="entry name" value="Fe_dep_repr_C"/>
    <property type="match status" value="1"/>
</dbReference>
<keyword evidence="8" id="KW-0238">DNA-binding</keyword>
<dbReference type="Gene3D" id="2.30.30.90">
    <property type="match status" value="1"/>
</dbReference>
<comment type="subunit">
    <text evidence="3">Homodimer.</text>
</comment>
<dbReference type="SMART" id="SM00529">
    <property type="entry name" value="HTH_DTXR"/>
    <property type="match status" value="1"/>
</dbReference>
<dbReference type="PANTHER" id="PTHR33238:SF11">
    <property type="entry name" value="TRANSCRIPTIONAL REGULATOR MNTR"/>
    <property type="match status" value="1"/>
</dbReference>
<proteinExistence type="inferred from homology"/>
<dbReference type="InterPro" id="IPR036390">
    <property type="entry name" value="WH_DNA-bd_sf"/>
</dbReference>
<evidence type="ECO:0000259" key="13">
    <source>
        <dbReference type="PROSITE" id="PS50944"/>
    </source>
</evidence>
<keyword evidence="11" id="KW-0464">Manganese</keyword>
<protein>
    <recommendedName>
        <fullName evidence="12">Manganese transport regulator</fullName>
    </recommendedName>
</protein>
<dbReference type="InterPro" id="IPR008988">
    <property type="entry name" value="Transcriptional_repressor_C"/>
</dbReference>
<keyword evidence="9" id="KW-0010">Activator</keyword>
<evidence type="ECO:0000256" key="12">
    <source>
        <dbReference type="ARBA" id="ARBA00032593"/>
    </source>
</evidence>
<dbReference type="InterPro" id="IPR001367">
    <property type="entry name" value="Fe_dep_repressor"/>
</dbReference>
<dbReference type="SUPFAM" id="SSF46785">
    <property type="entry name" value="Winged helix' DNA-binding domain"/>
    <property type="match status" value="1"/>
</dbReference>
<dbReference type="SUPFAM" id="SSF50037">
    <property type="entry name" value="C-terminal domain of transcriptional repressors"/>
    <property type="match status" value="1"/>
</dbReference>
<dbReference type="InterPro" id="IPR007167">
    <property type="entry name" value="Fe-transptr_FeoA-like"/>
</dbReference>
<sequence length="221" mass="24690">MKDVDSIAVENYLKSLWQLGPDNVATLDLAQHLDVTPASATKMIKRLTEKGLVEHIPYKGASLTKEGESKALSVVRRHRLLETFLSQTLELGSEQLHDEAERLEHALSDELEEAIANYLGNPTRDPHGHPIPGINGEILSDHDFLLTESPFNTDLIITQVPDRNSEMLAWLRKEEILPGCKITLISKDKFGDSLVISLKNNEKRLAFSVANQIHVSLEVDI</sequence>
<dbReference type="InterPro" id="IPR022689">
    <property type="entry name" value="Iron_dep_repressor"/>
</dbReference>
<keyword evidence="10" id="KW-0804">Transcription</keyword>
<evidence type="ECO:0000256" key="1">
    <source>
        <dbReference type="ARBA" id="ARBA00004496"/>
    </source>
</evidence>
<dbReference type="GO" id="GO:0003677">
    <property type="term" value="F:DNA binding"/>
    <property type="evidence" value="ECO:0007669"/>
    <property type="project" value="UniProtKB-KW"/>
</dbReference>
<evidence type="ECO:0000313" key="14">
    <source>
        <dbReference type="EMBL" id="OIR16540.1"/>
    </source>
</evidence>
<evidence type="ECO:0000256" key="10">
    <source>
        <dbReference type="ARBA" id="ARBA00023163"/>
    </source>
</evidence>
<evidence type="ECO:0000256" key="7">
    <source>
        <dbReference type="ARBA" id="ARBA00023015"/>
    </source>
</evidence>
<dbReference type="AlphaFoldDB" id="A0A1J5TS49"/>
<keyword evidence="5" id="KW-0678">Repressor</keyword>
<reference evidence="14 15" key="1">
    <citation type="submission" date="2016-08" db="EMBL/GenBank/DDBJ databases">
        <title>New Insights into Marine Group III Euryarchaeota, from dark to light.</title>
        <authorList>
            <person name="Haro-Moreno J.M."/>
            <person name="Rodriguez-Valera F."/>
            <person name="Lopez-Garcia P."/>
            <person name="Moreira D."/>
            <person name="Martin-Cuadrado A.B."/>
        </authorList>
    </citation>
    <scope>NUCLEOTIDE SEQUENCE [LARGE SCALE GENOMIC DNA]</scope>
    <source>
        <strain evidence="14">CG-Epi1</strain>
    </source>
</reference>
<evidence type="ECO:0000256" key="5">
    <source>
        <dbReference type="ARBA" id="ARBA00022491"/>
    </source>
</evidence>
<evidence type="ECO:0000256" key="3">
    <source>
        <dbReference type="ARBA" id="ARBA00011738"/>
    </source>
</evidence>
<comment type="similarity">
    <text evidence="2">Belongs to the DtxR/MntR family.</text>
</comment>
<dbReference type="GO" id="GO:0046983">
    <property type="term" value="F:protein dimerization activity"/>
    <property type="evidence" value="ECO:0007669"/>
    <property type="project" value="InterPro"/>
</dbReference>
<comment type="caution">
    <text evidence="14">The sequence shown here is derived from an EMBL/GenBank/DDBJ whole genome shotgun (WGS) entry which is preliminary data.</text>
</comment>
<dbReference type="GO" id="GO:0046914">
    <property type="term" value="F:transition metal ion binding"/>
    <property type="evidence" value="ECO:0007669"/>
    <property type="project" value="InterPro"/>
</dbReference>
<evidence type="ECO:0000256" key="9">
    <source>
        <dbReference type="ARBA" id="ARBA00023159"/>
    </source>
</evidence>
<dbReference type="Gene3D" id="1.10.10.10">
    <property type="entry name" value="Winged helix-like DNA-binding domain superfamily/Winged helix DNA-binding domain"/>
    <property type="match status" value="1"/>
</dbReference>
<keyword evidence="6" id="KW-0408">Iron</keyword>
<evidence type="ECO:0000256" key="6">
    <source>
        <dbReference type="ARBA" id="ARBA00023004"/>
    </source>
</evidence>
<keyword evidence="7" id="KW-0805">Transcription regulation</keyword>
<dbReference type="InterPro" id="IPR022687">
    <property type="entry name" value="HTH_DTXR"/>
</dbReference>
<evidence type="ECO:0000256" key="2">
    <source>
        <dbReference type="ARBA" id="ARBA00007871"/>
    </source>
</evidence>
<evidence type="ECO:0000256" key="11">
    <source>
        <dbReference type="ARBA" id="ARBA00023211"/>
    </source>
</evidence>
<dbReference type="EMBL" id="MIZA01000024">
    <property type="protein sequence ID" value="OIR16540.1"/>
    <property type="molecule type" value="Genomic_DNA"/>
</dbReference>
<dbReference type="PROSITE" id="PS50944">
    <property type="entry name" value="HTH_DTXR"/>
    <property type="match status" value="1"/>
</dbReference>
<dbReference type="Pfam" id="PF04023">
    <property type="entry name" value="FeoA"/>
    <property type="match status" value="1"/>
</dbReference>
<organism evidence="14 15">
    <name type="scientific">Marine Group III euryarchaeote CG-Epi1</name>
    <dbReference type="NCBI Taxonomy" id="1888995"/>
    <lineage>
        <taxon>Archaea</taxon>
        <taxon>Methanobacteriati</taxon>
        <taxon>Thermoplasmatota</taxon>
        <taxon>Thermoplasmata</taxon>
        <taxon>Candidatus Thermoprofundales</taxon>
    </lineage>
</organism>
<feature type="domain" description="HTH dtxR-type" evidence="13">
    <location>
        <begin position="1"/>
        <end position="64"/>
    </location>
</feature>
<dbReference type="Proteomes" id="UP000183080">
    <property type="component" value="Unassembled WGS sequence"/>
</dbReference>